<feature type="region of interest" description="Disordered" evidence="1">
    <location>
        <begin position="23"/>
        <end position="77"/>
    </location>
</feature>
<evidence type="ECO:0000256" key="1">
    <source>
        <dbReference type="SAM" id="MobiDB-lite"/>
    </source>
</evidence>
<feature type="compositionally biased region" description="Basic and acidic residues" evidence="1">
    <location>
        <begin position="65"/>
        <end position="77"/>
    </location>
</feature>
<feature type="signal peptide" evidence="2">
    <location>
        <begin position="1"/>
        <end position="21"/>
    </location>
</feature>
<feature type="compositionally biased region" description="Basic residues" evidence="1">
    <location>
        <begin position="54"/>
        <end position="63"/>
    </location>
</feature>
<protein>
    <recommendedName>
        <fullName evidence="5">Acid-shock protein</fullName>
    </recommendedName>
</protein>
<feature type="compositionally biased region" description="Polar residues" evidence="1">
    <location>
        <begin position="26"/>
        <end position="40"/>
    </location>
</feature>
<reference evidence="3 4" key="1">
    <citation type="submission" date="2018-02" db="EMBL/GenBank/DDBJ databases">
        <authorList>
            <person name="Machado R.A."/>
        </authorList>
    </citation>
    <scope>NUCLEOTIDE SEQUENCE [LARGE SCALE GENOMIC DNA]</scope>
    <source>
        <strain evidence="3 4">DSM 19724</strain>
    </source>
</reference>
<feature type="chain" id="PRO_5030877790" description="Acid-shock protein" evidence="2">
    <location>
        <begin position="22"/>
        <end position="77"/>
    </location>
</feature>
<evidence type="ECO:0000313" key="3">
    <source>
        <dbReference type="EMBL" id="NHB94124.1"/>
    </source>
</evidence>
<name>A0A7X5QGU3_9GAMM</name>
<sequence length="77" mass="8341">MTRLSLSVTVLSLLFSGAVLAAPATPMTQSSDANAKVTSSHMEKKADQHEKKSGKATPKHSHHNVMTEKTKETKKTH</sequence>
<gene>
    <name evidence="3" type="ORF">C5469_19105</name>
</gene>
<dbReference type="AlphaFoldDB" id="A0A7X5QGU3"/>
<proteinExistence type="predicted"/>
<evidence type="ECO:0000313" key="4">
    <source>
        <dbReference type="Proteomes" id="UP000591844"/>
    </source>
</evidence>
<dbReference type="Proteomes" id="UP000591844">
    <property type="component" value="Unassembled WGS sequence"/>
</dbReference>
<keyword evidence="2" id="KW-0732">Signal</keyword>
<feature type="compositionally biased region" description="Basic and acidic residues" evidence="1">
    <location>
        <begin position="41"/>
        <end position="53"/>
    </location>
</feature>
<accession>A0A7X5QGU3</accession>
<organism evidence="3 4">
    <name type="scientific">Photorhabdus cinerea</name>
    <dbReference type="NCBI Taxonomy" id="471575"/>
    <lineage>
        <taxon>Bacteria</taxon>
        <taxon>Pseudomonadati</taxon>
        <taxon>Pseudomonadota</taxon>
        <taxon>Gammaproteobacteria</taxon>
        <taxon>Enterobacterales</taxon>
        <taxon>Morganellaceae</taxon>
        <taxon>Photorhabdus</taxon>
    </lineage>
</organism>
<evidence type="ECO:0000256" key="2">
    <source>
        <dbReference type="SAM" id="SignalP"/>
    </source>
</evidence>
<evidence type="ECO:0008006" key="5">
    <source>
        <dbReference type="Google" id="ProtNLM"/>
    </source>
</evidence>
<dbReference type="RefSeq" id="WP_166309894.1">
    <property type="nucleotide sequence ID" value="NZ_CAWPIB010000026.1"/>
</dbReference>
<dbReference type="EMBL" id="PUJW01000026">
    <property type="protein sequence ID" value="NHB94124.1"/>
    <property type="molecule type" value="Genomic_DNA"/>
</dbReference>
<comment type="caution">
    <text evidence="3">The sequence shown here is derived from an EMBL/GenBank/DDBJ whole genome shotgun (WGS) entry which is preliminary data.</text>
</comment>
<keyword evidence="4" id="KW-1185">Reference proteome</keyword>